<evidence type="ECO:0000313" key="3">
    <source>
        <dbReference type="Proteomes" id="UP000735302"/>
    </source>
</evidence>
<dbReference type="EMBL" id="BLXT01005987">
    <property type="protein sequence ID" value="GFO28006.1"/>
    <property type="molecule type" value="Genomic_DNA"/>
</dbReference>
<name>A0AAV4C9L5_9GAST</name>
<protein>
    <submittedName>
        <fullName evidence="2">Uncharacterized protein</fullName>
    </submittedName>
</protein>
<accession>A0AAV4C9L5</accession>
<evidence type="ECO:0000256" key="1">
    <source>
        <dbReference type="SAM" id="MobiDB-lite"/>
    </source>
</evidence>
<gene>
    <name evidence="2" type="ORF">PoB_005451100</name>
</gene>
<sequence>MQKGRMVAFQWTSQRQVNIVSANTDSREYNDCGVVQTLCWSFQRLPDALPAEWKAIFVQNSFYDRGGFVSSTPLKEPIKSPDKVSPPPSRGVHCTEPSSARPYKTFAYRALNKCSHDKKIAKAFSKSRIRKRAAAKACDGDLSLWDEWLRVQIEYYKVKRELAKEQLLQLKSRPAAE</sequence>
<dbReference type="Proteomes" id="UP000735302">
    <property type="component" value="Unassembled WGS sequence"/>
</dbReference>
<reference evidence="2 3" key="1">
    <citation type="journal article" date="2021" name="Elife">
        <title>Chloroplast acquisition without the gene transfer in kleptoplastic sea slugs, Plakobranchus ocellatus.</title>
        <authorList>
            <person name="Maeda T."/>
            <person name="Takahashi S."/>
            <person name="Yoshida T."/>
            <person name="Shimamura S."/>
            <person name="Takaki Y."/>
            <person name="Nagai Y."/>
            <person name="Toyoda A."/>
            <person name="Suzuki Y."/>
            <person name="Arimoto A."/>
            <person name="Ishii H."/>
            <person name="Satoh N."/>
            <person name="Nishiyama T."/>
            <person name="Hasebe M."/>
            <person name="Maruyama T."/>
            <person name="Minagawa J."/>
            <person name="Obokata J."/>
            <person name="Shigenobu S."/>
        </authorList>
    </citation>
    <scope>NUCLEOTIDE SEQUENCE [LARGE SCALE GENOMIC DNA]</scope>
</reference>
<organism evidence="2 3">
    <name type="scientific">Plakobranchus ocellatus</name>
    <dbReference type="NCBI Taxonomy" id="259542"/>
    <lineage>
        <taxon>Eukaryota</taxon>
        <taxon>Metazoa</taxon>
        <taxon>Spiralia</taxon>
        <taxon>Lophotrochozoa</taxon>
        <taxon>Mollusca</taxon>
        <taxon>Gastropoda</taxon>
        <taxon>Heterobranchia</taxon>
        <taxon>Euthyneura</taxon>
        <taxon>Panpulmonata</taxon>
        <taxon>Sacoglossa</taxon>
        <taxon>Placobranchoidea</taxon>
        <taxon>Plakobranchidae</taxon>
        <taxon>Plakobranchus</taxon>
    </lineage>
</organism>
<evidence type="ECO:0000313" key="2">
    <source>
        <dbReference type="EMBL" id="GFO28006.1"/>
    </source>
</evidence>
<keyword evidence="3" id="KW-1185">Reference proteome</keyword>
<dbReference type="AlphaFoldDB" id="A0AAV4C9L5"/>
<comment type="caution">
    <text evidence="2">The sequence shown here is derived from an EMBL/GenBank/DDBJ whole genome shotgun (WGS) entry which is preliminary data.</text>
</comment>
<proteinExistence type="predicted"/>
<feature type="region of interest" description="Disordered" evidence="1">
    <location>
        <begin position="73"/>
        <end position="98"/>
    </location>
</feature>